<dbReference type="Proteomes" id="UP000000939">
    <property type="component" value="Chromosome"/>
</dbReference>
<gene>
    <name evidence="3" type="ordered locus">Arnit_0072</name>
</gene>
<keyword evidence="1" id="KW-0175">Coiled coil</keyword>
<feature type="coiled-coil region" evidence="1">
    <location>
        <begin position="57"/>
        <end position="88"/>
    </location>
</feature>
<evidence type="ECO:0000313" key="3">
    <source>
        <dbReference type="EMBL" id="ADG91742.1"/>
    </source>
</evidence>
<dbReference type="STRING" id="572480.Arnit_0072"/>
<dbReference type="OrthoDB" id="5365527at2"/>
<proteinExistence type="predicted"/>
<organism evidence="3 4">
    <name type="scientific">Arcobacter nitrofigilis (strain ATCC 33309 / DSM 7299 / CCUG 15893 / LMG 7604 / NCTC 12251 / CI)</name>
    <name type="common">Campylobacter nitrofigilis</name>
    <dbReference type="NCBI Taxonomy" id="572480"/>
    <lineage>
        <taxon>Bacteria</taxon>
        <taxon>Pseudomonadati</taxon>
        <taxon>Campylobacterota</taxon>
        <taxon>Epsilonproteobacteria</taxon>
        <taxon>Campylobacterales</taxon>
        <taxon>Arcobacteraceae</taxon>
        <taxon>Arcobacter</taxon>
    </lineage>
</organism>
<name>D5V3N1_ARCNC</name>
<evidence type="ECO:0000256" key="1">
    <source>
        <dbReference type="SAM" id="Coils"/>
    </source>
</evidence>
<feature type="compositionally biased region" description="Basic and acidic residues" evidence="2">
    <location>
        <begin position="424"/>
        <end position="441"/>
    </location>
</feature>
<dbReference type="AlphaFoldDB" id="D5V3N1"/>
<evidence type="ECO:0000256" key="2">
    <source>
        <dbReference type="SAM" id="MobiDB-lite"/>
    </source>
</evidence>
<protein>
    <submittedName>
        <fullName evidence="3">Uncharacterized protein</fullName>
    </submittedName>
</protein>
<sequence>MINMTNINNFNAFANISNTLNTNPKSSTLEIEKDEVNVQITAFTKKVEGDYSTYSAAELSELSYNEIKKNYEEIKKELESRMKESQDILNSESFKNYQKRLLVSNPSEIRGGSKDHEVYLNEVTSNFANEDKITNNMLDKQYGEVTRVNKETQNLLNFNDKFKIVNYFDNDEINRAIYSNYEDNAQVFYDYSDPADLDGSDGFFAGSSYSIQGTDLKQIVQSIEDATEFMDAHGFIQSNKQFDSQYGYNHGFMISGKEITISNKTFSLYEVKKSVNNDYSKNENNQIKENTEVDSKTEEIENEDIKPDYNTYSAAQLRQITFDEAKKNYEDLKRILDDSLKNISTLNKKDTDNILAFKAQLEKVAYLKDDTLNETIYNKLQNIEDPKVAVWSNLVINENIENLQNGNLDSIIIDGLLVYPSDIQKNEDNKDNDENQKEDKNPPNTQQVDAKALNLDSIIDIVEKSAKNAGQTPPKTYNKNIIEAYSNFISQYNEIKNNLFS</sequence>
<dbReference type="HOGENOM" id="CLU_543644_0_0_7"/>
<feature type="coiled-coil region" evidence="1">
    <location>
        <begin position="322"/>
        <end position="349"/>
    </location>
</feature>
<evidence type="ECO:0000313" key="4">
    <source>
        <dbReference type="Proteomes" id="UP000000939"/>
    </source>
</evidence>
<keyword evidence="4" id="KW-1185">Reference proteome</keyword>
<dbReference type="RefSeq" id="WP_013133887.1">
    <property type="nucleotide sequence ID" value="NC_014166.1"/>
</dbReference>
<feature type="region of interest" description="Disordered" evidence="2">
    <location>
        <begin position="424"/>
        <end position="447"/>
    </location>
</feature>
<dbReference type="EMBL" id="CP001999">
    <property type="protein sequence ID" value="ADG91742.1"/>
    <property type="molecule type" value="Genomic_DNA"/>
</dbReference>
<reference evidence="3 4" key="1">
    <citation type="journal article" date="2010" name="Stand. Genomic Sci.">
        <title>Complete genome sequence of Arcobacter nitrofigilis type strain (CI).</title>
        <authorList>
            <person name="Pati A."/>
            <person name="Gronow S."/>
            <person name="Lapidus A."/>
            <person name="Copeland A."/>
            <person name="Glavina Del Rio T."/>
            <person name="Nolan M."/>
            <person name="Lucas S."/>
            <person name="Tice H."/>
            <person name="Cheng J.F."/>
            <person name="Han C."/>
            <person name="Chertkov O."/>
            <person name="Bruce D."/>
            <person name="Tapia R."/>
            <person name="Goodwin L."/>
            <person name="Pitluck S."/>
            <person name="Liolios K."/>
            <person name="Ivanova N."/>
            <person name="Mavromatis K."/>
            <person name="Chen A."/>
            <person name="Palaniappan K."/>
            <person name="Land M."/>
            <person name="Hauser L."/>
            <person name="Chang Y.J."/>
            <person name="Jeffries C.D."/>
            <person name="Detter J.C."/>
            <person name="Rohde M."/>
            <person name="Goker M."/>
            <person name="Bristow J."/>
            <person name="Eisen J.A."/>
            <person name="Markowitz V."/>
            <person name="Hugenholtz P."/>
            <person name="Klenk H.P."/>
            <person name="Kyrpides N.C."/>
        </authorList>
    </citation>
    <scope>NUCLEOTIDE SEQUENCE [LARGE SCALE GENOMIC DNA]</scope>
    <source>
        <strain evidence="4">ATCC 33309 / DSM 7299 / CCUG 15893 / LMG 7604 / NCTC 12251 / CI</strain>
    </source>
</reference>
<dbReference type="KEGG" id="ant:Arnit_0072"/>
<accession>D5V3N1</accession>